<organism evidence="2 3">
    <name type="scientific">Curvularia kusanoi</name>
    <name type="common">Cochliobolus kusanoi</name>
    <dbReference type="NCBI Taxonomy" id="90978"/>
    <lineage>
        <taxon>Eukaryota</taxon>
        <taxon>Fungi</taxon>
        <taxon>Dikarya</taxon>
        <taxon>Ascomycota</taxon>
        <taxon>Pezizomycotina</taxon>
        <taxon>Dothideomycetes</taxon>
        <taxon>Pleosporomycetidae</taxon>
        <taxon>Pleosporales</taxon>
        <taxon>Pleosporineae</taxon>
        <taxon>Pleosporaceae</taxon>
        <taxon>Curvularia</taxon>
    </lineage>
</organism>
<reference evidence="2" key="1">
    <citation type="submission" date="2019-04" db="EMBL/GenBank/DDBJ databases">
        <title>Sequencing of skin fungus with MAO and IRED activity.</title>
        <authorList>
            <person name="Marsaioli A.J."/>
            <person name="Bonatto J.M.C."/>
            <person name="Reis Junior O."/>
        </authorList>
    </citation>
    <scope>NUCLEOTIDE SEQUENCE</scope>
    <source>
        <strain evidence="2">30M1</strain>
    </source>
</reference>
<sequence>MFAESAVEMSLQLPTVTVDDLRDFHAKHFPHAPAPEHVLHGVKQEPAEEYYEDSSLGYYEDGTPRTLTDEQIAMFRHSEIQAIIRKRRQRRDNGNTSEDGELEEPAVEQPAEAESPASLPAPSVGPDSGKVASGRVEKLKTQQWTTSSPRTKARNKRNRDKYKLKKRDERLQREQVRKSNMEKDDESDEWDPWHQANGPDVHKDVTVDLDY</sequence>
<accession>A0A9P4TDE0</accession>
<evidence type="ECO:0000313" key="2">
    <source>
        <dbReference type="EMBL" id="KAF3001931.1"/>
    </source>
</evidence>
<feature type="compositionally biased region" description="Basic and acidic residues" evidence="1">
    <location>
        <begin position="166"/>
        <end position="182"/>
    </location>
</feature>
<gene>
    <name evidence="2" type="ORF">E8E13_006823</name>
</gene>
<feature type="compositionally biased region" description="Low complexity" evidence="1">
    <location>
        <begin position="107"/>
        <end position="124"/>
    </location>
</feature>
<feature type="region of interest" description="Disordered" evidence="1">
    <location>
        <begin position="85"/>
        <end position="211"/>
    </location>
</feature>
<feature type="compositionally biased region" description="Basic and acidic residues" evidence="1">
    <location>
        <begin position="200"/>
        <end position="211"/>
    </location>
</feature>
<protein>
    <submittedName>
        <fullName evidence="2">Uncharacterized protein</fullName>
    </submittedName>
</protein>
<proteinExistence type="predicted"/>
<keyword evidence="3" id="KW-1185">Reference proteome</keyword>
<comment type="caution">
    <text evidence="2">The sequence shown here is derived from an EMBL/GenBank/DDBJ whole genome shotgun (WGS) entry which is preliminary data.</text>
</comment>
<name>A0A9P4TDE0_CURKU</name>
<feature type="compositionally biased region" description="Polar residues" evidence="1">
    <location>
        <begin position="141"/>
        <end position="150"/>
    </location>
</feature>
<dbReference type="InterPro" id="IPR024526">
    <property type="entry name" value="DUF3807"/>
</dbReference>
<evidence type="ECO:0000313" key="3">
    <source>
        <dbReference type="Proteomes" id="UP000801428"/>
    </source>
</evidence>
<dbReference type="Proteomes" id="UP000801428">
    <property type="component" value="Unassembled WGS sequence"/>
</dbReference>
<feature type="compositionally biased region" description="Basic residues" evidence="1">
    <location>
        <begin position="151"/>
        <end position="165"/>
    </location>
</feature>
<dbReference type="OrthoDB" id="5422320at2759"/>
<dbReference type="EMBL" id="SWKU01000012">
    <property type="protein sequence ID" value="KAF3001931.1"/>
    <property type="molecule type" value="Genomic_DNA"/>
</dbReference>
<dbReference type="AlphaFoldDB" id="A0A9P4TDE0"/>
<evidence type="ECO:0000256" key="1">
    <source>
        <dbReference type="SAM" id="MobiDB-lite"/>
    </source>
</evidence>
<dbReference type="Pfam" id="PF12720">
    <property type="entry name" value="DUF3807"/>
    <property type="match status" value="1"/>
</dbReference>
<dbReference type="PANTHER" id="PTHR40642:SF1">
    <property type="entry name" value="YALI0F31295P"/>
    <property type="match status" value="1"/>
</dbReference>
<dbReference type="PANTHER" id="PTHR40642">
    <property type="entry name" value="YALI0F31295P"/>
    <property type="match status" value="1"/>
</dbReference>